<name>A0ABV2ICJ0_9HYPH</name>
<dbReference type="SUPFAM" id="SSF46785">
    <property type="entry name" value="Winged helix' DNA-binding domain"/>
    <property type="match status" value="1"/>
</dbReference>
<dbReference type="InterPro" id="IPR036390">
    <property type="entry name" value="WH_DNA-bd_sf"/>
</dbReference>
<evidence type="ECO:0000313" key="1">
    <source>
        <dbReference type="EMBL" id="MET3600496.1"/>
    </source>
</evidence>
<protein>
    <submittedName>
        <fullName evidence="1">ArsR family transcriptional regulator</fullName>
    </submittedName>
</protein>
<dbReference type="Gene3D" id="1.10.10.10">
    <property type="entry name" value="Winged helix-like DNA-binding domain superfamily/Winged helix DNA-binding domain"/>
    <property type="match status" value="1"/>
</dbReference>
<dbReference type="RefSeq" id="WP_106310334.1">
    <property type="nucleotide sequence ID" value="NZ_JBEPLY010000007.1"/>
</dbReference>
<dbReference type="InterPro" id="IPR036388">
    <property type="entry name" value="WH-like_DNA-bd_sf"/>
</dbReference>
<comment type="caution">
    <text evidence="1">The sequence shown here is derived from an EMBL/GenBank/DDBJ whole genome shotgun (WGS) entry which is preliminary data.</text>
</comment>
<reference evidence="1 2" key="1">
    <citation type="submission" date="2024-06" db="EMBL/GenBank/DDBJ databases">
        <title>Genomic Encyclopedia of Type Strains, Phase IV (KMG-IV): sequencing the most valuable type-strain genomes for metagenomic binning, comparative biology and taxonomic classification.</title>
        <authorList>
            <person name="Goeker M."/>
        </authorList>
    </citation>
    <scope>NUCLEOTIDE SEQUENCE [LARGE SCALE GENOMIC DNA]</scope>
    <source>
        <strain evidence="1 2">DSM 28102</strain>
    </source>
</reference>
<keyword evidence="2" id="KW-1185">Reference proteome</keyword>
<gene>
    <name evidence="1" type="ORF">ABID12_002445</name>
</gene>
<evidence type="ECO:0000313" key="2">
    <source>
        <dbReference type="Proteomes" id="UP001549164"/>
    </source>
</evidence>
<organism evidence="1 2">
    <name type="scientific">Martelella mangrovi</name>
    <dbReference type="NCBI Taxonomy" id="1397477"/>
    <lineage>
        <taxon>Bacteria</taxon>
        <taxon>Pseudomonadati</taxon>
        <taxon>Pseudomonadota</taxon>
        <taxon>Alphaproteobacteria</taxon>
        <taxon>Hyphomicrobiales</taxon>
        <taxon>Aurantimonadaceae</taxon>
        <taxon>Martelella</taxon>
    </lineage>
</organism>
<dbReference type="Proteomes" id="UP001549164">
    <property type="component" value="Unassembled WGS sequence"/>
</dbReference>
<proteinExistence type="predicted"/>
<dbReference type="EMBL" id="JBEPLY010000007">
    <property type="protein sequence ID" value="MET3600496.1"/>
    <property type="molecule type" value="Genomic_DNA"/>
</dbReference>
<sequence length="199" mass="21853">MQLKMHGPLTAADLGKRLGTTGEAARQQLMRLGESGLVVATSQRSGVGRPRQEWSLTEAGQTRFPDTHATLTVELLDSIRSELGEQALNTVIAARERRTGNVYAAAMAGCRSLNEKVEVLSELRSAEGYMADWSEQEDGTVRFVEHHCPICAAATACQGFCRSEMAIFRMLLGPSVEIRRDEHIVNGGRRCTYVLSETQ</sequence>
<accession>A0ABV2ICJ0</accession>